<dbReference type="Pfam" id="PF17177">
    <property type="entry name" value="PPR_long"/>
    <property type="match status" value="1"/>
</dbReference>
<dbReference type="PROSITE" id="PS51375">
    <property type="entry name" value="PPR"/>
    <property type="match status" value="19"/>
</dbReference>
<dbReference type="PANTHER" id="PTHR47447">
    <property type="entry name" value="OS03G0856100 PROTEIN"/>
    <property type="match status" value="1"/>
</dbReference>
<reference evidence="6 7" key="1">
    <citation type="journal article" date="2016" name="Sci. Rep.">
        <title>The Dendrobium catenatum Lindl. genome sequence provides insights into polysaccharide synthase, floral development and adaptive evolution.</title>
        <authorList>
            <person name="Zhang G.Q."/>
            <person name="Xu Q."/>
            <person name="Bian C."/>
            <person name="Tsai W.C."/>
            <person name="Yeh C.M."/>
            <person name="Liu K.W."/>
            <person name="Yoshida K."/>
            <person name="Zhang L.S."/>
            <person name="Chang S.B."/>
            <person name="Chen F."/>
            <person name="Shi Y."/>
            <person name="Su Y.Y."/>
            <person name="Zhang Y.Q."/>
            <person name="Chen L.J."/>
            <person name="Yin Y."/>
            <person name="Lin M."/>
            <person name="Huang H."/>
            <person name="Deng H."/>
            <person name="Wang Z.W."/>
            <person name="Zhu S.L."/>
            <person name="Zhao X."/>
            <person name="Deng C."/>
            <person name="Niu S.C."/>
            <person name="Huang J."/>
            <person name="Wang M."/>
            <person name="Liu G.H."/>
            <person name="Yang H.J."/>
            <person name="Xiao X.J."/>
            <person name="Hsiao Y.Y."/>
            <person name="Wu W.L."/>
            <person name="Chen Y.Y."/>
            <person name="Mitsuda N."/>
            <person name="Ohme-Takagi M."/>
            <person name="Luo Y.B."/>
            <person name="Van de Peer Y."/>
            <person name="Liu Z.J."/>
        </authorList>
    </citation>
    <scope>NUCLEOTIDE SEQUENCE [LARGE SCALE GENOMIC DNA]</scope>
    <source>
        <tissue evidence="6">The whole plant</tissue>
    </source>
</reference>
<gene>
    <name evidence="6" type="ORF">MA16_Dca019622</name>
</gene>
<evidence type="ECO:0000256" key="2">
    <source>
        <dbReference type="ARBA" id="ARBA00022737"/>
    </source>
</evidence>
<name>A0A2I0V947_9ASPA</name>
<feature type="domain" description="PROP1-like PPR" evidence="5">
    <location>
        <begin position="963"/>
        <end position="1067"/>
    </location>
</feature>
<dbReference type="Pfam" id="PF01535">
    <property type="entry name" value="PPR"/>
    <property type="match status" value="5"/>
</dbReference>
<feature type="repeat" description="PPR" evidence="3">
    <location>
        <begin position="245"/>
        <end position="279"/>
    </location>
</feature>
<dbReference type="InterPro" id="IPR011990">
    <property type="entry name" value="TPR-like_helical_dom_sf"/>
</dbReference>
<dbReference type="Pfam" id="PF13812">
    <property type="entry name" value="PPR_3"/>
    <property type="match status" value="2"/>
</dbReference>
<keyword evidence="2" id="KW-0677">Repeat</keyword>
<reference evidence="6 7" key="2">
    <citation type="journal article" date="2017" name="Nature">
        <title>The Apostasia genome and the evolution of orchids.</title>
        <authorList>
            <person name="Zhang G.Q."/>
            <person name="Liu K.W."/>
            <person name="Li Z."/>
            <person name="Lohaus R."/>
            <person name="Hsiao Y.Y."/>
            <person name="Niu S.C."/>
            <person name="Wang J.Y."/>
            <person name="Lin Y.C."/>
            <person name="Xu Q."/>
            <person name="Chen L.J."/>
            <person name="Yoshida K."/>
            <person name="Fujiwara S."/>
            <person name="Wang Z.W."/>
            <person name="Zhang Y.Q."/>
            <person name="Mitsuda N."/>
            <person name="Wang M."/>
            <person name="Liu G.H."/>
            <person name="Pecoraro L."/>
            <person name="Huang H.X."/>
            <person name="Xiao X.J."/>
            <person name="Lin M."/>
            <person name="Wu X.Y."/>
            <person name="Wu W.L."/>
            <person name="Chen Y.Y."/>
            <person name="Chang S.B."/>
            <person name="Sakamoto S."/>
            <person name="Ohme-Takagi M."/>
            <person name="Yagi M."/>
            <person name="Zeng S.J."/>
            <person name="Shen C.Y."/>
            <person name="Yeh C.M."/>
            <person name="Luo Y.B."/>
            <person name="Tsai W.C."/>
            <person name="Van de Peer Y."/>
            <person name="Liu Z.J."/>
        </authorList>
    </citation>
    <scope>NUCLEOTIDE SEQUENCE [LARGE SCALE GENOMIC DNA]</scope>
    <source>
        <tissue evidence="6">The whole plant</tissue>
    </source>
</reference>
<evidence type="ECO:0000313" key="7">
    <source>
        <dbReference type="Proteomes" id="UP000233837"/>
    </source>
</evidence>
<evidence type="ECO:0000259" key="5">
    <source>
        <dbReference type="Pfam" id="PF17177"/>
    </source>
</evidence>
<comment type="similarity">
    <text evidence="1">Belongs to the PPR family. P subfamily.</text>
</comment>
<evidence type="ECO:0000256" key="1">
    <source>
        <dbReference type="ARBA" id="ARBA00007626"/>
    </source>
</evidence>
<feature type="repeat" description="PPR" evidence="3">
    <location>
        <begin position="1119"/>
        <end position="1153"/>
    </location>
</feature>
<feature type="repeat" description="PPR" evidence="3">
    <location>
        <begin position="1014"/>
        <end position="1048"/>
    </location>
</feature>
<dbReference type="SUPFAM" id="SSF48452">
    <property type="entry name" value="TPR-like"/>
    <property type="match status" value="2"/>
</dbReference>
<accession>A0A2I0V947</accession>
<evidence type="ECO:0000313" key="6">
    <source>
        <dbReference type="EMBL" id="PKU59920.1"/>
    </source>
</evidence>
<sequence length="1466" mass="165732">MPLMALAGTPQIPVAAPSPSSIILSRRRLLPLYTAPVSASNSAELQSKPVKFTYHRADPSVRWPNLKIDEHFFSRQPHFPSPSPSTPDTHSPISRKDSKHEPEDLNNPEAVECLESLDSRQRRAHGNKMSKLALKRAKDWRRRAQLLADQILALPSSGHVADVLDNRAVQMTPTDLCFVIKLVGTSSWTRALEAFEWLNLRRRYSPFPRMLASIISILGRHRQDSLAEEIFRRSCVIGDAAVDPSVQVFNAMMGVYARSGRFDDVRNLLDEMRKRGLEPDLVSFNTLINVRTKSGQVPSGLALELLQDVRRSGLRPDTITYNTLISACSQAPNFEEARSVFEDMMKSKCQPDLWTYNAMISVYGRCGMTQEAEQLFHEITSTGFSPDAVTYNSLLYAFAKEGSTEKVERICEKMVKAGYNKDEITYNTFIHMYGKQGRLDLALRLYNEMKLAGCSPDAVTYTVLIDSLGKADRIVEAGKVMSEMVDASVRPTLRTFSALICGYAKAGMRVEAERTFDHMVRSGIKPDCLAYSVMLDILLRACETRRAMAIYREMRQDGFRPDDSLYQVILGVFAKGNKNELIDEIVNDMVTFGMSLGEVSSLLVKGECLIKGVELLKRAVIQGFKPNHECLSAIFNGYTSLGRHQEAQALLDFLKEQVPESHCLMSEASIILQCNNRQVEAALEEYKKMKTGMVFLSKDFSLYEALVTCCEQTEYFSEASQVFSDMKFIGLEPTESIYRSLIKVYCKMGFPETAHQLLDKAKLSGIVFNDLSIHVSLIETYGKLKLWQRAESLVGKLRLCSPVDRKVWNALIYAYAESGRYEQARSIFNMMMKNGPGPSVESVNGLMQALIVDGRLDELYVLIQELQDMDFKISKSTIVIMLDAFARDGNIFEVKKIYHGMKAAGYLPTMHLYRSIIELFCRAKRVRDVELMVAEMAVAGLKPDIIIFNALLKMYSGIEDFKKTMEIYHRIIEGGLSLNEDTFNTLIIMYSRDMKPEQGFTILNEMRKNDLEPKLDTYKSLLASCGKVQLWEQAEELFQSLLSKGFRLDRSFYHIMMKIYRDSGDHSKAENLLTVMSEAGVKPTIFTMHMLMVSYGTAGKPHDAEKVLTNIKSSNLELSTLPYSSLIDAYFKNGDYNQGIAKLLEMKSDGIEADQRIWTCFIRAASFCQETTEAMVLLDTLRDNGFDLPVRLLTENTEVLVAEVEKLLEELVPEEDDACFNFVNALEDLLWAFERRSTASWLFQIAIKKGIYRHDVFRVADGDWGADFRKLSGGAALVALTLWLDYMQDASLQGSPESPKSVVLITGTAEYNLVSLEKTLKAYLWEMGSPFLPCKTRTGVLVAKAHSLRMWLKDSSFCMDLELKDAPNLPSSNSMSLTEGYFMRKGLVPAFKDINERLGRVNPKKFARLALLSEESRNKVIVADIKGRKEKLEKLKKKGNVIARKATRLRTGKFMRRRHNALAVQR</sequence>
<dbReference type="InterPro" id="IPR002885">
    <property type="entry name" value="PPR_rpt"/>
</dbReference>
<dbReference type="NCBIfam" id="TIGR00756">
    <property type="entry name" value="PPR"/>
    <property type="match status" value="15"/>
</dbReference>
<feature type="repeat" description="PPR" evidence="3">
    <location>
        <begin position="944"/>
        <end position="978"/>
    </location>
</feature>
<feature type="repeat" description="PPR" evidence="3">
    <location>
        <begin position="699"/>
        <end position="733"/>
    </location>
</feature>
<feature type="repeat" description="PPR" evidence="3">
    <location>
        <begin position="492"/>
        <end position="526"/>
    </location>
</feature>
<dbReference type="InterPro" id="IPR033443">
    <property type="entry name" value="PROP1-like_PPR_dom"/>
</dbReference>
<protein>
    <submittedName>
        <fullName evidence="6">Pentatricopeptide repeat-containing protein</fullName>
    </submittedName>
</protein>
<dbReference type="Proteomes" id="UP000233837">
    <property type="component" value="Unassembled WGS sequence"/>
</dbReference>
<organism evidence="6 7">
    <name type="scientific">Dendrobium catenatum</name>
    <dbReference type="NCBI Taxonomy" id="906689"/>
    <lineage>
        <taxon>Eukaryota</taxon>
        <taxon>Viridiplantae</taxon>
        <taxon>Streptophyta</taxon>
        <taxon>Embryophyta</taxon>
        <taxon>Tracheophyta</taxon>
        <taxon>Spermatophyta</taxon>
        <taxon>Magnoliopsida</taxon>
        <taxon>Liliopsida</taxon>
        <taxon>Asparagales</taxon>
        <taxon>Orchidaceae</taxon>
        <taxon>Epidendroideae</taxon>
        <taxon>Malaxideae</taxon>
        <taxon>Dendrobiinae</taxon>
        <taxon>Dendrobium</taxon>
    </lineage>
</organism>
<feature type="region of interest" description="Disordered" evidence="4">
    <location>
        <begin position="74"/>
        <end position="110"/>
    </location>
</feature>
<feature type="repeat" description="PPR" evidence="3">
    <location>
        <begin position="1049"/>
        <end position="1083"/>
    </location>
</feature>
<feature type="repeat" description="PPR" evidence="3">
    <location>
        <begin position="317"/>
        <end position="351"/>
    </location>
</feature>
<feature type="repeat" description="PPR" evidence="3">
    <location>
        <begin position="874"/>
        <end position="908"/>
    </location>
</feature>
<dbReference type="STRING" id="906689.A0A2I0V947"/>
<keyword evidence="7" id="KW-1185">Reference proteome</keyword>
<feature type="compositionally biased region" description="Basic and acidic residues" evidence="4">
    <location>
        <begin position="94"/>
        <end position="103"/>
    </location>
</feature>
<evidence type="ECO:0000256" key="3">
    <source>
        <dbReference type="PROSITE-ProRule" id="PRU00708"/>
    </source>
</evidence>
<feature type="repeat" description="PPR" evidence="3">
    <location>
        <begin position="804"/>
        <end position="838"/>
    </location>
</feature>
<feature type="repeat" description="PPR" evidence="3">
    <location>
        <begin position="734"/>
        <end position="768"/>
    </location>
</feature>
<feature type="repeat" description="PPR" evidence="3">
    <location>
        <begin position="387"/>
        <end position="421"/>
    </location>
</feature>
<dbReference type="PANTHER" id="PTHR47447:SF26">
    <property type="entry name" value="CHLOROPLAST RNA SPLICING4"/>
    <property type="match status" value="1"/>
</dbReference>
<feature type="repeat" description="PPR" evidence="3">
    <location>
        <begin position="909"/>
        <end position="943"/>
    </location>
</feature>
<dbReference type="Gene3D" id="1.25.40.10">
    <property type="entry name" value="Tetratricopeptide repeat domain"/>
    <property type="match status" value="7"/>
</dbReference>
<feature type="repeat" description="PPR" evidence="3">
    <location>
        <begin position="422"/>
        <end position="456"/>
    </location>
</feature>
<feature type="repeat" description="PPR" evidence="3">
    <location>
        <begin position="527"/>
        <end position="561"/>
    </location>
</feature>
<feature type="repeat" description="PPR" evidence="3">
    <location>
        <begin position="280"/>
        <end position="316"/>
    </location>
</feature>
<proteinExistence type="inferred from homology"/>
<evidence type="ECO:0000256" key="4">
    <source>
        <dbReference type="SAM" id="MobiDB-lite"/>
    </source>
</evidence>
<feature type="repeat" description="PPR" evidence="3">
    <location>
        <begin position="352"/>
        <end position="386"/>
    </location>
</feature>
<feature type="repeat" description="PPR" evidence="3">
    <location>
        <begin position="457"/>
        <end position="491"/>
    </location>
</feature>
<dbReference type="EMBL" id="KZ504038">
    <property type="protein sequence ID" value="PKU59920.1"/>
    <property type="molecule type" value="Genomic_DNA"/>
</dbReference>
<dbReference type="Pfam" id="PF13041">
    <property type="entry name" value="PPR_2"/>
    <property type="match status" value="3"/>
</dbReference>
<feature type="repeat" description="PPR" evidence="3">
    <location>
        <begin position="979"/>
        <end position="1013"/>
    </location>
</feature>